<keyword evidence="1" id="KW-0862">Zinc</keyword>
<dbReference type="PANTHER" id="PTHR47222">
    <property type="entry name" value="ZINC FINGER PROTEIN 532-RELATED"/>
    <property type="match status" value="1"/>
</dbReference>
<reference evidence="4" key="1">
    <citation type="submission" date="2022-03" db="EMBL/GenBank/DDBJ databases">
        <authorList>
            <person name="Sayadi A."/>
        </authorList>
    </citation>
    <scope>NUCLEOTIDE SEQUENCE</scope>
</reference>
<dbReference type="SMART" id="SM00355">
    <property type="entry name" value="ZnF_C2H2"/>
    <property type="match status" value="11"/>
</dbReference>
<keyword evidence="1" id="KW-0479">Metal-binding</keyword>
<dbReference type="InterPro" id="IPR045914">
    <property type="entry name" value="Zn532-like"/>
</dbReference>
<dbReference type="Gene3D" id="3.30.160.60">
    <property type="entry name" value="Classic Zinc Finger"/>
    <property type="match status" value="2"/>
</dbReference>
<dbReference type="Proteomes" id="UP001152888">
    <property type="component" value="Unassembled WGS sequence"/>
</dbReference>
<feature type="compositionally biased region" description="Basic residues" evidence="2">
    <location>
        <begin position="654"/>
        <end position="663"/>
    </location>
</feature>
<evidence type="ECO:0000256" key="1">
    <source>
        <dbReference type="PROSITE-ProRule" id="PRU00042"/>
    </source>
</evidence>
<feature type="compositionally biased region" description="Basic and acidic residues" evidence="2">
    <location>
        <begin position="640"/>
        <end position="653"/>
    </location>
</feature>
<dbReference type="InterPro" id="IPR013087">
    <property type="entry name" value="Znf_C2H2_type"/>
</dbReference>
<evidence type="ECO:0000256" key="2">
    <source>
        <dbReference type="SAM" id="MobiDB-lite"/>
    </source>
</evidence>
<protein>
    <recommendedName>
        <fullName evidence="3">C2H2-type domain-containing protein</fullName>
    </recommendedName>
</protein>
<dbReference type="InterPro" id="IPR057356">
    <property type="entry name" value="Znf-C2H2_ZNF592"/>
</dbReference>
<keyword evidence="5" id="KW-1185">Reference proteome</keyword>
<dbReference type="AlphaFoldDB" id="A0A9P0PPG8"/>
<dbReference type="PROSITE" id="PS00028">
    <property type="entry name" value="ZINC_FINGER_C2H2_1"/>
    <property type="match status" value="4"/>
</dbReference>
<name>A0A9P0PPG8_ACAOB</name>
<keyword evidence="1" id="KW-0863">Zinc-finger</keyword>
<feature type="domain" description="C2H2-type" evidence="3">
    <location>
        <begin position="780"/>
        <end position="802"/>
    </location>
</feature>
<evidence type="ECO:0000313" key="5">
    <source>
        <dbReference type="Proteomes" id="UP001152888"/>
    </source>
</evidence>
<evidence type="ECO:0000313" key="4">
    <source>
        <dbReference type="EMBL" id="CAH1993700.1"/>
    </source>
</evidence>
<sequence>MTLHPVNCQMPISMPVPVERHFDSGYTFGKRRDSLLTKFDLLFEDSLKEWMSFKPAIGLAVYPCYACRHMFSTKSALQDHVNRRVLVFQYTCTNCSEIQPCVFYNRCALLLHLRTHFDFDRGEIDLDALVTGFLPISLAGFLPHPDIPRLYDAPESNDRVDSYINTQFYTPDLTERGKQVVILKANSLTFEESGGQGITLMQVSLEVPKCEFITLEHHLKLKQAYSANRHHEEWQNQQQLQLQSLVSRVNGAAPVDIKEEPQDDDNSSSDYHQNMTLPVIAKVESLQENNNTVILPKCLECNLYQECTMAEHYLGDNRPADMNLRCLTCKFIASTECSLKAHIRIHSEIPPHVCPDCGRHFENPETLREHMSEVCFHLAKLVRYRCPGKKCGKLFANNNTFGIHLKNHLIQSLTCCVCNAILHSNIEAEEHKLRHPEEERQNCVFRRKHHCLICPDDIITDKNYTEHINMHTSEMDRCIYVYMCKLCRSSFRSTTTFASHSLRCNGRGPSGGNSAKNKKSGFFTKDCEGCDTKIIYSNEKPLRFCNGCKMTKLLKPPSIESEPEPEKSQVPEKPQKLVHKRYYCVLCKNKITIEEKVTHMRRCGYAHPLVLIKKLTHRQIQKYTVPGGVKDELASPPPKRRSDPKSPNKDENRRSRKRPSRPRPKPDLEPDLTAGEPMTFDGTYYCKLCDFKNENREEFHQHIKDHRDVSTAYQCMECGECFVVKPSLMKHLMHFHNVADCEAYLEANDCYDVEAVKELQETVRLGPLAVADSEEPLKENQCRVCREEFEDSASLNKHFRIHGMAFLLKNSK</sequence>
<evidence type="ECO:0000259" key="3">
    <source>
        <dbReference type="PROSITE" id="PS50157"/>
    </source>
</evidence>
<accession>A0A9P0PPG8</accession>
<dbReference type="SUPFAM" id="SSF57667">
    <property type="entry name" value="beta-beta-alpha zinc fingers"/>
    <property type="match status" value="1"/>
</dbReference>
<dbReference type="EMBL" id="CAKOFQ010007181">
    <property type="protein sequence ID" value="CAH1993700.1"/>
    <property type="molecule type" value="Genomic_DNA"/>
</dbReference>
<dbReference type="Pfam" id="PF00096">
    <property type="entry name" value="zf-C2H2"/>
    <property type="match status" value="2"/>
</dbReference>
<dbReference type="Pfam" id="PF25412">
    <property type="entry name" value="zf-C2H2_ZNF592"/>
    <property type="match status" value="1"/>
</dbReference>
<dbReference type="PANTHER" id="PTHR47222:SF5">
    <property type="entry name" value="LOW QUALITY PROTEIN: ZINC FINGER PROTEIN 532-LIKE"/>
    <property type="match status" value="1"/>
</dbReference>
<feature type="domain" description="C2H2-type" evidence="3">
    <location>
        <begin position="384"/>
        <end position="408"/>
    </location>
</feature>
<comment type="caution">
    <text evidence="4">The sequence shown here is derived from an EMBL/GenBank/DDBJ whole genome shotgun (WGS) entry which is preliminary data.</text>
</comment>
<proteinExistence type="predicted"/>
<gene>
    <name evidence="4" type="ORF">ACAOBT_LOCUS21668</name>
</gene>
<dbReference type="OrthoDB" id="8856548at2759"/>
<dbReference type="PROSITE" id="PS50157">
    <property type="entry name" value="ZINC_FINGER_C2H2_2"/>
    <property type="match status" value="4"/>
</dbReference>
<feature type="domain" description="C2H2-type" evidence="3">
    <location>
        <begin position="713"/>
        <end position="736"/>
    </location>
</feature>
<organism evidence="4 5">
    <name type="scientific">Acanthoscelides obtectus</name>
    <name type="common">Bean weevil</name>
    <name type="synonym">Bruchus obtectus</name>
    <dbReference type="NCBI Taxonomy" id="200917"/>
    <lineage>
        <taxon>Eukaryota</taxon>
        <taxon>Metazoa</taxon>
        <taxon>Ecdysozoa</taxon>
        <taxon>Arthropoda</taxon>
        <taxon>Hexapoda</taxon>
        <taxon>Insecta</taxon>
        <taxon>Pterygota</taxon>
        <taxon>Neoptera</taxon>
        <taxon>Endopterygota</taxon>
        <taxon>Coleoptera</taxon>
        <taxon>Polyphaga</taxon>
        <taxon>Cucujiformia</taxon>
        <taxon>Chrysomeloidea</taxon>
        <taxon>Chrysomelidae</taxon>
        <taxon>Bruchinae</taxon>
        <taxon>Bruchini</taxon>
        <taxon>Acanthoscelides</taxon>
    </lineage>
</organism>
<dbReference type="InterPro" id="IPR036236">
    <property type="entry name" value="Znf_C2H2_sf"/>
</dbReference>
<feature type="region of interest" description="Disordered" evidence="2">
    <location>
        <begin position="626"/>
        <end position="676"/>
    </location>
</feature>
<dbReference type="GO" id="GO:0008270">
    <property type="term" value="F:zinc ion binding"/>
    <property type="evidence" value="ECO:0007669"/>
    <property type="project" value="UniProtKB-KW"/>
</dbReference>
<feature type="domain" description="C2H2-type" evidence="3">
    <location>
        <begin position="352"/>
        <end position="377"/>
    </location>
</feature>